<keyword evidence="14" id="KW-1185">Reference proteome</keyword>
<reference evidence="13" key="1">
    <citation type="submission" date="2022-07" db="EMBL/GenBank/DDBJ databases">
        <title>Genome Sequence of Xylaria arbuscula.</title>
        <authorList>
            <person name="Buettner E."/>
        </authorList>
    </citation>
    <scope>NUCLEOTIDE SEQUENCE</scope>
    <source>
        <strain evidence="13">VT107</strain>
    </source>
</reference>
<dbReference type="PANTHER" id="PTHR33353">
    <property type="entry name" value="PUTATIVE (AFU_ORTHOLOGUE AFUA_1G12560)-RELATED"/>
    <property type="match status" value="1"/>
</dbReference>
<comment type="caution">
    <text evidence="13">The sequence shown here is derived from an EMBL/GenBank/DDBJ whole genome shotgun (WGS) entry which is preliminary data.</text>
</comment>
<evidence type="ECO:0000259" key="12">
    <source>
        <dbReference type="Pfam" id="PF03443"/>
    </source>
</evidence>
<dbReference type="PANTHER" id="PTHR33353:SF19">
    <property type="entry name" value="GLYCOSYLHYDROLASE FAMILY 61-8 PROTEIN"/>
    <property type="match status" value="1"/>
</dbReference>
<dbReference type="EC" id="1.14.99.56" evidence="11"/>
<evidence type="ECO:0000313" key="14">
    <source>
        <dbReference type="Proteomes" id="UP001148614"/>
    </source>
</evidence>
<keyword evidence="6" id="KW-1015">Disulfide bond</keyword>
<feature type="domain" description="Auxiliary Activity family 9 catalytic" evidence="12">
    <location>
        <begin position="19"/>
        <end position="268"/>
    </location>
</feature>
<keyword evidence="8" id="KW-0624">Polysaccharide degradation</keyword>
<dbReference type="GO" id="GO:0005576">
    <property type="term" value="C:extracellular region"/>
    <property type="evidence" value="ECO:0007669"/>
    <property type="project" value="UniProtKB-SubCell"/>
</dbReference>
<dbReference type="InterPro" id="IPR049892">
    <property type="entry name" value="AA9"/>
</dbReference>
<dbReference type="Pfam" id="PF03443">
    <property type="entry name" value="AA9"/>
    <property type="match status" value="1"/>
</dbReference>
<keyword evidence="5" id="KW-0136">Cellulose degradation</keyword>
<comment type="catalytic activity">
    <reaction evidence="10">
        <text>[(1-&gt;4)-beta-D-glucosyl]n+m + reduced acceptor + O2 = 4-dehydro-beta-D-glucosyl-[(1-&gt;4)-beta-D-glucosyl]n-1 + [(1-&gt;4)-beta-D-glucosyl]m + acceptor + H2O.</text>
        <dbReference type="EC" id="1.14.99.56"/>
    </reaction>
</comment>
<dbReference type="Gene3D" id="2.70.50.70">
    <property type="match status" value="1"/>
</dbReference>
<keyword evidence="4" id="KW-0732">Signal</keyword>
<keyword evidence="7" id="KW-0119">Carbohydrate metabolism</keyword>
<evidence type="ECO:0000256" key="8">
    <source>
        <dbReference type="ARBA" id="ARBA00023326"/>
    </source>
</evidence>
<dbReference type="AlphaFoldDB" id="A0A9W8NIZ3"/>
<evidence type="ECO:0000256" key="9">
    <source>
        <dbReference type="ARBA" id="ARBA00044502"/>
    </source>
</evidence>
<protein>
    <recommendedName>
        <fullName evidence="11">lytic cellulose monooxygenase (C4-dehydrogenating)</fullName>
        <ecNumber evidence="11">1.14.99.56</ecNumber>
    </recommendedName>
</protein>
<evidence type="ECO:0000256" key="7">
    <source>
        <dbReference type="ARBA" id="ARBA00023277"/>
    </source>
</evidence>
<accession>A0A9W8NIZ3</accession>
<proteinExistence type="inferred from homology"/>
<evidence type="ECO:0000256" key="4">
    <source>
        <dbReference type="ARBA" id="ARBA00022729"/>
    </source>
</evidence>
<dbReference type="InterPro" id="IPR005103">
    <property type="entry name" value="AA9_LPMO"/>
</dbReference>
<evidence type="ECO:0000256" key="3">
    <source>
        <dbReference type="ARBA" id="ARBA00022525"/>
    </source>
</evidence>
<gene>
    <name evidence="13" type="ORF">NPX13_g3180</name>
</gene>
<dbReference type="CDD" id="cd21175">
    <property type="entry name" value="LPMO_AA9"/>
    <property type="match status" value="1"/>
</dbReference>
<keyword evidence="3" id="KW-0964">Secreted</keyword>
<dbReference type="GO" id="GO:0030245">
    <property type="term" value="P:cellulose catabolic process"/>
    <property type="evidence" value="ECO:0007669"/>
    <property type="project" value="UniProtKB-KW"/>
</dbReference>
<organism evidence="13 14">
    <name type="scientific">Xylaria arbuscula</name>
    <dbReference type="NCBI Taxonomy" id="114810"/>
    <lineage>
        <taxon>Eukaryota</taxon>
        <taxon>Fungi</taxon>
        <taxon>Dikarya</taxon>
        <taxon>Ascomycota</taxon>
        <taxon>Pezizomycotina</taxon>
        <taxon>Sordariomycetes</taxon>
        <taxon>Xylariomycetidae</taxon>
        <taxon>Xylariales</taxon>
        <taxon>Xylariaceae</taxon>
        <taxon>Xylaria</taxon>
    </lineage>
</organism>
<comment type="subcellular location">
    <subcellularLocation>
        <location evidence="2">Secreted</location>
    </subcellularLocation>
</comment>
<evidence type="ECO:0000313" key="13">
    <source>
        <dbReference type="EMBL" id="KAJ3577392.1"/>
    </source>
</evidence>
<evidence type="ECO:0000256" key="10">
    <source>
        <dbReference type="ARBA" id="ARBA00045077"/>
    </source>
</evidence>
<sequence>MKTSNILSIALAAARVRGHGGIYNYTIDGIDYPGHYPWLPEDGQESIQRRWWPDPIFTMQHPNLACNRGNPAVKKLPKFHAPVRAGANITAWYMPPPCPVNPPVPFPTAWPNPSYGDSGQPMVCAGPEYPWPHGQGPILVYMANCEGPCDEWDGSGKRWFKIWETGYSQTSWPEWQPLPFTGDTPISAWYAWQAGFIIQRGVNMTIPTALKPGNYLIRHEVINLEANLQIYPECAQLNITGEGDAVPSPEYLVEFPGAYRDDQEGLDVAGNLYGYMGHHTFNFTMPGPKVWVPGAR</sequence>
<name>A0A9W8NIZ3_9PEZI</name>
<comment type="cofactor">
    <cofactor evidence="1">
        <name>Cu(2+)</name>
        <dbReference type="ChEBI" id="CHEBI:29036"/>
    </cofactor>
</comment>
<comment type="similarity">
    <text evidence="9">Belongs to the polysaccharide monooxygenase AA9 family.</text>
</comment>
<dbReference type="Proteomes" id="UP001148614">
    <property type="component" value="Unassembled WGS sequence"/>
</dbReference>
<evidence type="ECO:0000256" key="2">
    <source>
        <dbReference type="ARBA" id="ARBA00004613"/>
    </source>
</evidence>
<dbReference type="VEuPathDB" id="FungiDB:F4678DRAFT_419641"/>
<evidence type="ECO:0000256" key="1">
    <source>
        <dbReference type="ARBA" id="ARBA00001973"/>
    </source>
</evidence>
<evidence type="ECO:0000256" key="6">
    <source>
        <dbReference type="ARBA" id="ARBA00023157"/>
    </source>
</evidence>
<dbReference type="EMBL" id="JANPWZ010000378">
    <property type="protein sequence ID" value="KAJ3577392.1"/>
    <property type="molecule type" value="Genomic_DNA"/>
</dbReference>
<evidence type="ECO:0000256" key="5">
    <source>
        <dbReference type="ARBA" id="ARBA00023001"/>
    </source>
</evidence>
<evidence type="ECO:0000256" key="11">
    <source>
        <dbReference type="ARBA" id="ARBA00047174"/>
    </source>
</evidence>